<dbReference type="Proteomes" id="UP000826271">
    <property type="component" value="Unassembled WGS sequence"/>
</dbReference>
<evidence type="ECO:0000313" key="4">
    <source>
        <dbReference type="Proteomes" id="UP000826271"/>
    </source>
</evidence>
<sequence length="358" mass="41664">MKNWADLSEELLNLILSNLFGKDRHSFGLVCKSWSAAAEVSPYRHGPCLMFDGKKTGKWKFFQYNRIFSMIDFPQLDDAEIVCSKHGWLLMSHDYSILFFFDPFNNRSINIHHRIDFPYEIICFFNSPTSSDCTIIGISGTRGYSPYVYIGVLRKGEDKWNRYEYNCNTGFVLAVSTPILHRGWLYCLDVKGNVGTLNINKHGHDQSSWIVYTKCLLPARFRNKTRQHFFIKHHEEETIFAVFVAHDERKANVFRLLEPDMKWELVEDLGDKRLFVSRTSSLIETAPLKSMANKIYFPMLKDDDGVYYSLDTRKYHSYEGGLSSKKSYGLKELNFATWVIPSPIPDFHEELTWCSEVG</sequence>
<feature type="domain" description="F-box" evidence="1">
    <location>
        <begin position="4"/>
        <end position="37"/>
    </location>
</feature>
<dbReference type="AlphaFoldDB" id="A0AAV6XDN6"/>
<organism evidence="3 4">
    <name type="scientific">Buddleja alternifolia</name>
    <dbReference type="NCBI Taxonomy" id="168488"/>
    <lineage>
        <taxon>Eukaryota</taxon>
        <taxon>Viridiplantae</taxon>
        <taxon>Streptophyta</taxon>
        <taxon>Embryophyta</taxon>
        <taxon>Tracheophyta</taxon>
        <taxon>Spermatophyta</taxon>
        <taxon>Magnoliopsida</taxon>
        <taxon>eudicotyledons</taxon>
        <taxon>Gunneridae</taxon>
        <taxon>Pentapetalae</taxon>
        <taxon>asterids</taxon>
        <taxon>lamiids</taxon>
        <taxon>Lamiales</taxon>
        <taxon>Scrophulariaceae</taxon>
        <taxon>Buddlejeae</taxon>
        <taxon>Buddleja</taxon>
    </lineage>
</organism>
<dbReference type="PANTHER" id="PTHR33127:SF5">
    <property type="entry name" value="TRANSMEMBRANE PROTEIN"/>
    <property type="match status" value="1"/>
</dbReference>
<dbReference type="Gene3D" id="1.20.1280.50">
    <property type="match status" value="1"/>
</dbReference>
<evidence type="ECO:0000259" key="1">
    <source>
        <dbReference type="Pfam" id="PF00646"/>
    </source>
</evidence>
<comment type="caution">
    <text evidence="3">The sequence shown here is derived from an EMBL/GenBank/DDBJ whole genome shotgun (WGS) entry which is preliminary data.</text>
</comment>
<evidence type="ECO:0000259" key="2">
    <source>
        <dbReference type="Pfam" id="PF03478"/>
    </source>
</evidence>
<dbReference type="EMBL" id="WHWC01000008">
    <property type="protein sequence ID" value="KAG8378137.1"/>
    <property type="molecule type" value="Genomic_DNA"/>
</dbReference>
<feature type="domain" description="KIB1-4 beta-propeller" evidence="2">
    <location>
        <begin position="68"/>
        <end position="307"/>
    </location>
</feature>
<dbReference type="Pfam" id="PF00646">
    <property type="entry name" value="F-box"/>
    <property type="match status" value="1"/>
</dbReference>
<dbReference type="SUPFAM" id="SSF81383">
    <property type="entry name" value="F-box domain"/>
    <property type="match status" value="1"/>
</dbReference>
<dbReference type="Pfam" id="PF03478">
    <property type="entry name" value="Beta-prop_KIB1-4"/>
    <property type="match status" value="1"/>
</dbReference>
<protein>
    <recommendedName>
        <fullName evidence="5">F-box protein</fullName>
    </recommendedName>
</protein>
<gene>
    <name evidence="3" type="ORF">BUALT_Bualt08G0106800</name>
</gene>
<keyword evidence="4" id="KW-1185">Reference proteome</keyword>
<accession>A0AAV6XDN6</accession>
<dbReference type="PANTHER" id="PTHR33127">
    <property type="entry name" value="TRANSMEMBRANE PROTEIN"/>
    <property type="match status" value="1"/>
</dbReference>
<dbReference type="InterPro" id="IPR036047">
    <property type="entry name" value="F-box-like_dom_sf"/>
</dbReference>
<dbReference type="CDD" id="cd09917">
    <property type="entry name" value="F-box_SF"/>
    <property type="match status" value="1"/>
</dbReference>
<dbReference type="InterPro" id="IPR005174">
    <property type="entry name" value="KIB1-4_b-propeller"/>
</dbReference>
<evidence type="ECO:0000313" key="3">
    <source>
        <dbReference type="EMBL" id="KAG8378137.1"/>
    </source>
</evidence>
<proteinExistence type="predicted"/>
<name>A0AAV6XDN6_9LAMI</name>
<reference evidence="3" key="1">
    <citation type="submission" date="2019-10" db="EMBL/GenBank/DDBJ databases">
        <authorList>
            <person name="Zhang R."/>
            <person name="Pan Y."/>
            <person name="Wang J."/>
            <person name="Ma R."/>
            <person name="Yu S."/>
        </authorList>
    </citation>
    <scope>NUCLEOTIDE SEQUENCE</scope>
    <source>
        <strain evidence="3">LA-IB0</strain>
        <tissue evidence="3">Leaf</tissue>
    </source>
</reference>
<evidence type="ECO:0008006" key="5">
    <source>
        <dbReference type="Google" id="ProtNLM"/>
    </source>
</evidence>
<dbReference type="InterPro" id="IPR001810">
    <property type="entry name" value="F-box_dom"/>
</dbReference>